<dbReference type="EMBL" id="AEGP01000021">
    <property type="protein sequence ID" value="EGG42818.1"/>
    <property type="molecule type" value="Genomic_DNA"/>
</dbReference>
<comment type="caution">
    <text evidence="2">The sequence shown here is derived from an EMBL/GenBank/DDBJ whole genome shotgun (WGS) entry which is preliminary data.</text>
</comment>
<reference evidence="2" key="1">
    <citation type="journal article" date="2011" name="PLoS ONE">
        <title>Genome of a low-salinity ammonia-oxidizing archaeon determined by single-cell and metagenomic analysis.</title>
        <authorList>
            <person name="Blainey P.C."/>
            <person name="Mosier A.C."/>
            <person name="Potanina A."/>
            <person name="Francis C.A."/>
            <person name="Quake S.R."/>
        </authorList>
    </citation>
    <scope>NUCLEOTIDE SEQUENCE [LARGE SCALE GENOMIC DNA]</scope>
    <source>
        <strain evidence="2">SFB1</strain>
    </source>
</reference>
<accession>F3KII5</accession>
<proteinExistence type="predicted"/>
<name>F3KII5_9ARCH</name>
<feature type="region of interest" description="Disordered" evidence="1">
    <location>
        <begin position="70"/>
        <end position="106"/>
    </location>
</feature>
<dbReference type="AlphaFoldDB" id="F3KII5"/>
<protein>
    <submittedName>
        <fullName evidence="2">Uncharacterized protein</fullName>
    </submittedName>
</protein>
<sequence length="106" mass="11957">MGKSLGDYNIERSSSSDINNIKWTQKNPVDTDKLKSKKPTKNTSPSNIIYAQNSQTISEPIEKIFKIESTSKTDKLKNKKKNSDKKFQTSSASNCNIEPGFTRKAR</sequence>
<organism evidence="2">
    <name type="scientific">Candidatus Nitrosarchaeum limnium SFB1</name>
    <dbReference type="NCBI Taxonomy" id="886738"/>
    <lineage>
        <taxon>Archaea</taxon>
        <taxon>Nitrososphaerota</taxon>
        <taxon>Nitrososphaeria</taxon>
        <taxon>Nitrosopumilales</taxon>
        <taxon>Nitrosopumilaceae</taxon>
        <taxon>Nitrosarchaeum</taxon>
    </lineage>
</organism>
<dbReference type="Proteomes" id="UP000004348">
    <property type="component" value="Chromosome"/>
</dbReference>
<evidence type="ECO:0000256" key="1">
    <source>
        <dbReference type="SAM" id="MobiDB-lite"/>
    </source>
</evidence>
<feature type="compositionally biased region" description="Polar residues" evidence="1">
    <location>
        <begin position="11"/>
        <end position="28"/>
    </location>
</feature>
<gene>
    <name evidence="2" type="ORF">Nlim_0283</name>
</gene>
<dbReference type="HOGENOM" id="CLU_2216935_0_0_2"/>
<feature type="region of interest" description="Disordered" evidence="1">
    <location>
        <begin position="1"/>
        <end position="54"/>
    </location>
</feature>
<evidence type="ECO:0000313" key="2">
    <source>
        <dbReference type="EMBL" id="EGG42818.1"/>
    </source>
</evidence>